<dbReference type="Gene3D" id="3.20.20.70">
    <property type="entry name" value="Aldolase class I"/>
    <property type="match status" value="1"/>
</dbReference>
<name>A0A1L7CV84_9CORY</name>
<comment type="similarity">
    <text evidence="3">In the N-terminal section; belongs to the NADH:flavin oxidoreductase/NADH oxidase family.</text>
</comment>
<dbReference type="InterPro" id="IPR036188">
    <property type="entry name" value="FAD/NAD-bd_sf"/>
</dbReference>
<evidence type="ECO:0000256" key="2">
    <source>
        <dbReference type="ARBA" id="ARBA00001966"/>
    </source>
</evidence>
<evidence type="ECO:0000259" key="10">
    <source>
        <dbReference type="Pfam" id="PF00724"/>
    </source>
</evidence>
<dbReference type="PRINTS" id="PR00368">
    <property type="entry name" value="FADPNR"/>
</dbReference>
<dbReference type="GO" id="GO:0010181">
    <property type="term" value="F:FMN binding"/>
    <property type="evidence" value="ECO:0007669"/>
    <property type="project" value="InterPro"/>
</dbReference>
<dbReference type="Gene3D" id="3.50.50.60">
    <property type="entry name" value="FAD/NAD(P)-binding domain"/>
    <property type="match status" value="1"/>
</dbReference>
<dbReference type="STRING" id="1437874.CSPHI_00250"/>
<comment type="cofactor">
    <cofactor evidence="2">
        <name>[4Fe-4S] cluster</name>
        <dbReference type="ChEBI" id="CHEBI:49883"/>
    </cofactor>
</comment>
<keyword evidence="8" id="KW-0408">Iron</keyword>
<dbReference type="Gene3D" id="3.40.50.720">
    <property type="entry name" value="NAD(P)-binding Rossmann-like Domain"/>
    <property type="match status" value="1"/>
</dbReference>
<keyword evidence="13" id="KW-1185">Reference proteome</keyword>
<feature type="domain" description="NADH:flavin oxidoreductase/NADH oxidase N-terminal" evidence="10">
    <location>
        <begin position="4"/>
        <end position="324"/>
    </location>
</feature>
<dbReference type="InterPro" id="IPR051793">
    <property type="entry name" value="NADH:flavin_oxidoreductase"/>
</dbReference>
<evidence type="ECO:0000256" key="8">
    <source>
        <dbReference type="ARBA" id="ARBA00023004"/>
    </source>
</evidence>
<dbReference type="Proteomes" id="UP000185469">
    <property type="component" value="Chromosome"/>
</dbReference>
<dbReference type="GO" id="GO:0046872">
    <property type="term" value="F:metal ion binding"/>
    <property type="evidence" value="ECO:0007669"/>
    <property type="project" value="UniProtKB-KW"/>
</dbReference>
<evidence type="ECO:0000313" key="12">
    <source>
        <dbReference type="EMBL" id="APT89786.1"/>
    </source>
</evidence>
<gene>
    <name evidence="12" type="ORF">CSPHI_00250</name>
</gene>
<dbReference type="AlphaFoldDB" id="A0A1L7CV84"/>
<evidence type="ECO:0000256" key="9">
    <source>
        <dbReference type="ARBA" id="ARBA00023014"/>
    </source>
</evidence>
<dbReference type="PRINTS" id="PR00411">
    <property type="entry name" value="PNDRDTASEI"/>
</dbReference>
<reference evidence="12 13" key="1">
    <citation type="submission" date="2014-08" db="EMBL/GenBank/DDBJ databases">
        <title>Complete genome sequence of Corynebacterium sphenisci CECT 5990(T) (=DSM 44792(T)), isolated from healthy wild penguins.</title>
        <authorList>
            <person name="Ruckert C."/>
            <person name="Albersmeier A."/>
            <person name="Winkler A."/>
            <person name="Kalinowski J."/>
        </authorList>
    </citation>
    <scope>NUCLEOTIDE SEQUENCE [LARGE SCALE GENOMIC DNA]</scope>
    <source>
        <strain evidence="12 13">DSM 44792</strain>
    </source>
</reference>
<dbReference type="Pfam" id="PF00724">
    <property type="entry name" value="Oxidored_FMN"/>
    <property type="match status" value="1"/>
</dbReference>
<keyword evidence="6" id="KW-0479">Metal-binding</keyword>
<keyword evidence="5" id="KW-0288">FMN</keyword>
<dbReference type="EMBL" id="CP009248">
    <property type="protein sequence ID" value="APT89786.1"/>
    <property type="molecule type" value="Genomic_DNA"/>
</dbReference>
<dbReference type="PANTHER" id="PTHR42917">
    <property type="entry name" value="2,4-DIENOYL-COA REDUCTASE"/>
    <property type="match status" value="1"/>
</dbReference>
<keyword evidence="9" id="KW-0411">Iron-sulfur</keyword>
<accession>A0A1L7CV84</accession>
<dbReference type="InterPro" id="IPR001155">
    <property type="entry name" value="OxRdtase_FMN_N"/>
</dbReference>
<sequence>MFTSPLDLGPLTLRNRLVMGSMHVGLEDRHRDLDAFAAYLARRAAGGAALLVTGGYSPDLAGRLTPVGSTMARRRTARGHRRVTAAVHDEGAHIVLQLLHAGRYGYHPLSRAPSASRSPITPFRARALSARGVERTIGHYVRAARLAQRAGYDGVEVMGSEGYLLNQFLAERVNRRTDAWGGSARARMRMPVEVVRRIRAATGPGFLIQYRISLLDLVEGGQDWAEILELTGRLAEAGVDVFNTGIGWHEARVPTIVTSVPRAAFADLSGRLRREAGVTVCASNRINDPDVAEAILARGDADLISMARPLLADPDLMAKTVAGRTGQINTCIACNQACLDHVFANKRASCLVNPLAGRELALAATPPRAAAPARVAVLGAGVAGLAFAEAAAGRGHAVEVFEAAEAIGGQFRLAARIPGKEEYAQTLRYFDRRLAALGVPVHLGRRAGVAELAAAGFDRVVVATGVRPRVPEIEGVHHPMVMRYDELLSGAREVGRRVAVLGAGGIGVDVAQFLTRRPDRDVAVWRRAWGVGDPAAARAGLVERAPHAELPDTIDREVHLLQRKSTRIGAGLGKTTGWVHRAELRAAGVVQHTGVAYRRIDDAGVHITVDGADRVLAVDSVVLCTGQVSELAALGGVDAAAAAEAAGIPVDVIGGADVAAELDAKRAIRQAVDLALSLG</sequence>
<dbReference type="SUPFAM" id="SSF51905">
    <property type="entry name" value="FAD/NAD(P)-binding domain"/>
    <property type="match status" value="1"/>
</dbReference>
<evidence type="ECO:0000259" key="11">
    <source>
        <dbReference type="Pfam" id="PF07992"/>
    </source>
</evidence>
<organism evidence="12 13">
    <name type="scientific">Corynebacterium sphenisci DSM 44792</name>
    <dbReference type="NCBI Taxonomy" id="1437874"/>
    <lineage>
        <taxon>Bacteria</taxon>
        <taxon>Bacillati</taxon>
        <taxon>Actinomycetota</taxon>
        <taxon>Actinomycetes</taxon>
        <taxon>Mycobacteriales</taxon>
        <taxon>Corynebacteriaceae</taxon>
        <taxon>Corynebacterium</taxon>
    </lineage>
</organism>
<feature type="domain" description="FAD/NAD(P)-binding" evidence="11">
    <location>
        <begin position="374"/>
        <end position="651"/>
    </location>
</feature>
<comment type="cofactor">
    <cofactor evidence="1">
        <name>FMN</name>
        <dbReference type="ChEBI" id="CHEBI:58210"/>
    </cofactor>
</comment>
<dbReference type="GO" id="GO:0051536">
    <property type="term" value="F:iron-sulfur cluster binding"/>
    <property type="evidence" value="ECO:0007669"/>
    <property type="project" value="UniProtKB-KW"/>
</dbReference>
<dbReference type="SUPFAM" id="SSF51395">
    <property type="entry name" value="FMN-linked oxidoreductases"/>
    <property type="match status" value="1"/>
</dbReference>
<evidence type="ECO:0000256" key="7">
    <source>
        <dbReference type="ARBA" id="ARBA00023002"/>
    </source>
</evidence>
<evidence type="ECO:0000256" key="4">
    <source>
        <dbReference type="ARBA" id="ARBA00022630"/>
    </source>
</evidence>
<dbReference type="SUPFAM" id="SSF51971">
    <property type="entry name" value="Nucleotide-binding domain"/>
    <property type="match status" value="1"/>
</dbReference>
<dbReference type="KEGG" id="csph:CSPHI_00250"/>
<dbReference type="PANTHER" id="PTHR42917:SF2">
    <property type="entry name" value="2,4-DIENOYL-COA REDUCTASE [(2E)-ENOYL-COA-PRODUCING]"/>
    <property type="match status" value="1"/>
</dbReference>
<dbReference type="GO" id="GO:0016491">
    <property type="term" value="F:oxidoreductase activity"/>
    <property type="evidence" value="ECO:0007669"/>
    <property type="project" value="UniProtKB-KW"/>
</dbReference>
<evidence type="ECO:0000256" key="3">
    <source>
        <dbReference type="ARBA" id="ARBA00011048"/>
    </source>
</evidence>
<evidence type="ECO:0000256" key="6">
    <source>
        <dbReference type="ARBA" id="ARBA00022723"/>
    </source>
</evidence>
<dbReference type="InterPro" id="IPR023753">
    <property type="entry name" value="FAD/NAD-binding_dom"/>
</dbReference>
<keyword evidence="4" id="KW-0285">Flavoprotein</keyword>
<evidence type="ECO:0000256" key="5">
    <source>
        <dbReference type="ARBA" id="ARBA00022643"/>
    </source>
</evidence>
<proteinExistence type="inferred from homology"/>
<keyword evidence="7" id="KW-0560">Oxidoreductase</keyword>
<evidence type="ECO:0000256" key="1">
    <source>
        <dbReference type="ARBA" id="ARBA00001917"/>
    </source>
</evidence>
<dbReference type="CDD" id="cd02930">
    <property type="entry name" value="DCR_FMN"/>
    <property type="match status" value="1"/>
</dbReference>
<dbReference type="InterPro" id="IPR013785">
    <property type="entry name" value="Aldolase_TIM"/>
</dbReference>
<dbReference type="Pfam" id="PF07992">
    <property type="entry name" value="Pyr_redox_2"/>
    <property type="match status" value="1"/>
</dbReference>
<evidence type="ECO:0000313" key="13">
    <source>
        <dbReference type="Proteomes" id="UP000185469"/>
    </source>
</evidence>
<protein>
    <submittedName>
        <fullName evidence="12">2,4-dienoyl-CoA reductase</fullName>
    </submittedName>
</protein>